<reference evidence="2 3" key="1">
    <citation type="submission" date="2024-02" db="EMBL/GenBank/DDBJ databases">
        <authorList>
            <person name="Chen Y."/>
            <person name="Shah S."/>
            <person name="Dougan E. K."/>
            <person name="Thang M."/>
            <person name="Chan C."/>
        </authorList>
    </citation>
    <scope>NUCLEOTIDE SEQUENCE [LARGE SCALE GENOMIC DNA]</scope>
</reference>
<gene>
    <name evidence="2" type="ORF">SCF082_LOCUS35455</name>
</gene>
<comment type="caution">
    <text evidence="2">The sequence shown here is derived from an EMBL/GenBank/DDBJ whole genome shotgun (WGS) entry which is preliminary data.</text>
</comment>
<dbReference type="InterPro" id="IPR029488">
    <property type="entry name" value="Hmw/CFAP97"/>
</dbReference>
<accession>A0ABP0P891</accession>
<organism evidence="2 3">
    <name type="scientific">Durusdinium trenchii</name>
    <dbReference type="NCBI Taxonomy" id="1381693"/>
    <lineage>
        <taxon>Eukaryota</taxon>
        <taxon>Sar</taxon>
        <taxon>Alveolata</taxon>
        <taxon>Dinophyceae</taxon>
        <taxon>Suessiales</taxon>
        <taxon>Symbiodiniaceae</taxon>
        <taxon>Durusdinium</taxon>
    </lineage>
</organism>
<sequence length="157" mass="18375">MPKTEVANKACAARVRQREQEMMKTRIRNMKPQIDTRPPETMALDHVRNNLKREQLLEERYHAIDRDNRILLQKMSDIMKTPSVKSGAARSHSGPVSLVRDARKAELSRITQENHAILRRIQQAQPVYNHTEWDDSYRRSLVYMKCNPPCSCKCQCM</sequence>
<dbReference type="PANTHER" id="PTHR33768">
    <property type="entry name" value="MIP11318P"/>
    <property type="match status" value="1"/>
</dbReference>
<proteinExistence type="inferred from homology"/>
<dbReference type="Pfam" id="PF13879">
    <property type="entry name" value="Hmw_CFAP97"/>
    <property type="match status" value="1"/>
</dbReference>
<dbReference type="InterPro" id="IPR038792">
    <property type="entry name" value="CFAP97D1/2"/>
</dbReference>
<dbReference type="Proteomes" id="UP001642464">
    <property type="component" value="Unassembled WGS sequence"/>
</dbReference>
<keyword evidence="3" id="KW-1185">Reference proteome</keyword>
<evidence type="ECO:0000313" key="3">
    <source>
        <dbReference type="Proteomes" id="UP001642464"/>
    </source>
</evidence>
<evidence type="ECO:0000256" key="1">
    <source>
        <dbReference type="ARBA" id="ARBA00008315"/>
    </source>
</evidence>
<dbReference type="EMBL" id="CAXAMM010033769">
    <property type="protein sequence ID" value="CAK9071838.1"/>
    <property type="molecule type" value="Genomic_DNA"/>
</dbReference>
<protein>
    <submittedName>
        <fullName evidence="2">Sperm axonemal maintenance protein CFAP97D1 (CFAP97 domain-containing protein 1)</fullName>
    </submittedName>
</protein>
<name>A0ABP0P891_9DINO</name>
<dbReference type="PANTHER" id="PTHR33768:SF3">
    <property type="entry name" value="MIP11318P"/>
    <property type="match status" value="1"/>
</dbReference>
<comment type="similarity">
    <text evidence="1">Belongs to the CFAP97 family.</text>
</comment>
<evidence type="ECO:0000313" key="2">
    <source>
        <dbReference type="EMBL" id="CAK9071838.1"/>
    </source>
</evidence>